<feature type="domain" description="FCP1-like phosphatase C-terminal" evidence="2">
    <location>
        <begin position="1"/>
        <end position="53"/>
    </location>
</feature>
<dbReference type="EMBL" id="JANPWB010000003">
    <property type="protein sequence ID" value="KAJ1204021.1"/>
    <property type="molecule type" value="Genomic_DNA"/>
</dbReference>
<evidence type="ECO:0000313" key="3">
    <source>
        <dbReference type="EMBL" id="KAJ1204021.1"/>
    </source>
</evidence>
<evidence type="ECO:0000256" key="1">
    <source>
        <dbReference type="SAM" id="MobiDB-lite"/>
    </source>
</evidence>
<accession>A0AAV7VTE0</accession>
<dbReference type="AlphaFoldDB" id="A0AAV7VTE0"/>
<feature type="region of interest" description="Disordered" evidence="1">
    <location>
        <begin position="1"/>
        <end position="54"/>
    </location>
</feature>
<protein>
    <recommendedName>
        <fullName evidence="2">FCP1-like phosphatase C-terminal domain-containing protein</fullName>
    </recommendedName>
</protein>
<proteinExistence type="predicted"/>
<dbReference type="InterPro" id="IPR015388">
    <property type="entry name" value="FCP1_C"/>
</dbReference>
<dbReference type="Proteomes" id="UP001066276">
    <property type="component" value="Chromosome 2_1"/>
</dbReference>
<sequence>VDDILGEGSDDSDSEKKKTEEEEPQRSTADSVETKIEQRPGSTSSEGSLTGSVP</sequence>
<evidence type="ECO:0000259" key="2">
    <source>
        <dbReference type="Pfam" id="PF09309"/>
    </source>
</evidence>
<name>A0AAV7VTE0_PLEWA</name>
<comment type="caution">
    <text evidence="3">The sequence shown here is derived from an EMBL/GenBank/DDBJ whole genome shotgun (WGS) entry which is preliminary data.</text>
</comment>
<dbReference type="Pfam" id="PF09309">
    <property type="entry name" value="FCP1_C"/>
    <property type="match status" value="1"/>
</dbReference>
<evidence type="ECO:0000313" key="4">
    <source>
        <dbReference type="Proteomes" id="UP001066276"/>
    </source>
</evidence>
<organism evidence="3 4">
    <name type="scientific">Pleurodeles waltl</name>
    <name type="common">Iberian ribbed newt</name>
    <dbReference type="NCBI Taxonomy" id="8319"/>
    <lineage>
        <taxon>Eukaryota</taxon>
        <taxon>Metazoa</taxon>
        <taxon>Chordata</taxon>
        <taxon>Craniata</taxon>
        <taxon>Vertebrata</taxon>
        <taxon>Euteleostomi</taxon>
        <taxon>Amphibia</taxon>
        <taxon>Batrachia</taxon>
        <taxon>Caudata</taxon>
        <taxon>Salamandroidea</taxon>
        <taxon>Salamandridae</taxon>
        <taxon>Pleurodelinae</taxon>
        <taxon>Pleurodeles</taxon>
    </lineage>
</organism>
<keyword evidence="4" id="KW-1185">Reference proteome</keyword>
<feature type="non-terminal residue" evidence="3">
    <location>
        <position position="1"/>
    </location>
</feature>
<reference evidence="3" key="1">
    <citation type="journal article" date="2022" name="bioRxiv">
        <title>Sequencing and chromosome-scale assembly of the giantPleurodeles waltlgenome.</title>
        <authorList>
            <person name="Brown T."/>
            <person name="Elewa A."/>
            <person name="Iarovenko S."/>
            <person name="Subramanian E."/>
            <person name="Araus A.J."/>
            <person name="Petzold A."/>
            <person name="Susuki M."/>
            <person name="Suzuki K.-i.T."/>
            <person name="Hayashi T."/>
            <person name="Toyoda A."/>
            <person name="Oliveira C."/>
            <person name="Osipova E."/>
            <person name="Leigh N.D."/>
            <person name="Simon A."/>
            <person name="Yun M.H."/>
        </authorList>
    </citation>
    <scope>NUCLEOTIDE SEQUENCE</scope>
    <source>
        <strain evidence="3">20211129_DDA</strain>
        <tissue evidence="3">Liver</tissue>
    </source>
</reference>
<feature type="compositionally biased region" description="Acidic residues" evidence="1">
    <location>
        <begin position="1"/>
        <end position="13"/>
    </location>
</feature>
<feature type="non-terminal residue" evidence="3">
    <location>
        <position position="54"/>
    </location>
</feature>
<feature type="compositionally biased region" description="Low complexity" evidence="1">
    <location>
        <begin position="41"/>
        <end position="54"/>
    </location>
</feature>
<gene>
    <name evidence="3" type="ORF">NDU88_007802</name>
</gene>